<dbReference type="GO" id="GO:0008198">
    <property type="term" value="F:ferrous iron binding"/>
    <property type="evidence" value="ECO:0007669"/>
    <property type="project" value="TreeGrafter"/>
</dbReference>
<dbReference type="Pfam" id="PF13532">
    <property type="entry name" value="2OG-FeII_Oxy_2"/>
    <property type="match status" value="1"/>
</dbReference>
<dbReference type="GO" id="GO:0035513">
    <property type="term" value="P:oxidative RNA demethylation"/>
    <property type="evidence" value="ECO:0007669"/>
    <property type="project" value="TreeGrafter"/>
</dbReference>
<dbReference type="InterPro" id="IPR004574">
    <property type="entry name" value="Alkb"/>
</dbReference>
<dbReference type="InterPro" id="IPR005123">
    <property type="entry name" value="Oxoglu/Fe-dep_dioxygenase_dom"/>
</dbReference>
<evidence type="ECO:0000256" key="3">
    <source>
        <dbReference type="ARBA" id="ARBA00023002"/>
    </source>
</evidence>
<dbReference type="Gene3D" id="2.60.120.590">
    <property type="entry name" value="Alpha-ketoglutarate-dependent dioxygenase AlkB-like"/>
    <property type="match status" value="1"/>
</dbReference>
<reference evidence="7 8" key="1">
    <citation type="submission" date="2019-01" db="EMBL/GenBank/DDBJ databases">
        <title>Coherence of Microcystis species and biogeography revealed through population genomics.</title>
        <authorList>
            <person name="Perez-Carrascal O.M."/>
            <person name="Terrat Y."/>
            <person name="Giani A."/>
            <person name="Fortin N."/>
            <person name="Tromas N."/>
            <person name="Shapiro B.J."/>
        </authorList>
    </citation>
    <scope>NUCLEOTIDE SEQUENCE [LARGE SCALE GENOMIC DNA]</scope>
    <source>
        <strain evidence="7">Mf_QC_C_20070823_S10D</strain>
    </source>
</reference>
<organism evidence="7 8">
    <name type="scientific">Microcystis flos-aquae Mf_QC_C_20070823_S10D</name>
    <dbReference type="NCBI Taxonomy" id="2486236"/>
    <lineage>
        <taxon>Bacteria</taxon>
        <taxon>Bacillati</taxon>
        <taxon>Cyanobacteriota</taxon>
        <taxon>Cyanophyceae</taxon>
        <taxon>Oscillatoriophycideae</taxon>
        <taxon>Chroococcales</taxon>
        <taxon>Microcystaceae</taxon>
        <taxon>Microcystis</taxon>
    </lineage>
</organism>
<feature type="domain" description="Fe2OG dioxygenase" evidence="6">
    <location>
        <begin position="99"/>
        <end position="193"/>
    </location>
</feature>
<keyword evidence="3" id="KW-0560">Oxidoreductase</keyword>
<sequence length="193" mass="21672">MTIHHLPLLTKTAQHTLIREIQTLVLPESPLFTPTMKSGAKFHYQMTCCGETGWISDTLGYRYTTLHPITGKPWASLTPSLLTLIDYLKLQGYIPANYQAQTCLINKYLPGNKLGLHQDNSERNLTAPIISISLGASGIFQLGGLNRHDPIEEITLQPGDIFIMGEDDRLRFHGFKGILNGKKRVNLTIRQVY</sequence>
<comment type="caution">
    <text evidence="7">The sequence shown here is derived from an EMBL/GenBank/DDBJ whole genome shotgun (WGS) entry which is preliminary data.</text>
</comment>
<keyword evidence="1 5" id="KW-0479">Metal-binding</keyword>
<dbReference type="PANTHER" id="PTHR16557">
    <property type="entry name" value="ALKYLATED DNA REPAIR PROTEIN ALKB-RELATED"/>
    <property type="match status" value="1"/>
</dbReference>
<protein>
    <submittedName>
        <fullName evidence="7">Alpha-ketoglutarate-dependent dioxygenase AlkB</fullName>
    </submittedName>
</protein>
<evidence type="ECO:0000313" key="8">
    <source>
        <dbReference type="Proteomes" id="UP000315868"/>
    </source>
</evidence>
<feature type="binding site" evidence="5">
    <location>
        <position position="117"/>
    </location>
    <ligand>
        <name>Fe cation</name>
        <dbReference type="ChEBI" id="CHEBI:24875"/>
        <note>catalytic</note>
    </ligand>
</feature>
<evidence type="ECO:0000313" key="7">
    <source>
        <dbReference type="EMBL" id="TRV11698.1"/>
    </source>
</evidence>
<evidence type="ECO:0000256" key="5">
    <source>
        <dbReference type="PIRSR" id="PIRSR604574-2"/>
    </source>
</evidence>
<comment type="cofactor">
    <cofactor evidence="5">
        <name>Fe(2+)</name>
        <dbReference type="ChEBI" id="CHEBI:29033"/>
    </cofactor>
    <text evidence="5">Binds 1 Fe(2+) ion per subunit.</text>
</comment>
<evidence type="ECO:0000256" key="4">
    <source>
        <dbReference type="ARBA" id="ARBA00023004"/>
    </source>
</evidence>
<dbReference type="InterPro" id="IPR037151">
    <property type="entry name" value="AlkB-like_sf"/>
</dbReference>
<accession>A0A552KUP4</accession>
<feature type="binding site" evidence="5">
    <location>
        <position position="173"/>
    </location>
    <ligand>
        <name>Fe cation</name>
        <dbReference type="ChEBI" id="CHEBI:24875"/>
        <note>catalytic</note>
    </ligand>
</feature>
<gene>
    <name evidence="7" type="ORF">EWV45_11025</name>
</gene>
<dbReference type="GO" id="GO:0005737">
    <property type="term" value="C:cytoplasm"/>
    <property type="evidence" value="ECO:0007669"/>
    <property type="project" value="TreeGrafter"/>
</dbReference>
<name>A0A552KUP4_9CHRO</name>
<dbReference type="PROSITE" id="PS51471">
    <property type="entry name" value="FE2OG_OXY"/>
    <property type="match status" value="1"/>
</dbReference>
<dbReference type="PANTHER" id="PTHR16557:SF2">
    <property type="entry name" value="NUCLEIC ACID DIOXYGENASE ALKBH1"/>
    <property type="match status" value="1"/>
</dbReference>
<dbReference type="InterPro" id="IPR027450">
    <property type="entry name" value="AlkB-like"/>
</dbReference>
<dbReference type="Proteomes" id="UP000315868">
    <property type="component" value="Unassembled WGS sequence"/>
</dbReference>
<dbReference type="EMBL" id="SFAM01000094">
    <property type="protein sequence ID" value="TRV11698.1"/>
    <property type="molecule type" value="Genomic_DNA"/>
</dbReference>
<dbReference type="AlphaFoldDB" id="A0A552KUP4"/>
<keyword evidence="4 5" id="KW-0408">Iron</keyword>
<feature type="binding site" evidence="5">
    <location>
        <position position="119"/>
    </location>
    <ligand>
        <name>Fe cation</name>
        <dbReference type="ChEBI" id="CHEBI:24875"/>
        <note>catalytic</note>
    </ligand>
</feature>
<dbReference type="SUPFAM" id="SSF51197">
    <property type="entry name" value="Clavaminate synthase-like"/>
    <property type="match status" value="1"/>
</dbReference>
<keyword evidence="2 7" id="KW-0223">Dioxygenase</keyword>
<evidence type="ECO:0000256" key="2">
    <source>
        <dbReference type="ARBA" id="ARBA00022964"/>
    </source>
</evidence>
<evidence type="ECO:0000256" key="1">
    <source>
        <dbReference type="ARBA" id="ARBA00022723"/>
    </source>
</evidence>
<dbReference type="GO" id="GO:0035515">
    <property type="term" value="F:oxidative RNA demethylase activity"/>
    <property type="evidence" value="ECO:0007669"/>
    <property type="project" value="TreeGrafter"/>
</dbReference>
<evidence type="ECO:0000259" key="6">
    <source>
        <dbReference type="PROSITE" id="PS51471"/>
    </source>
</evidence>
<dbReference type="GO" id="GO:0035516">
    <property type="term" value="F:broad specificity oxidative DNA demethylase activity"/>
    <property type="evidence" value="ECO:0007669"/>
    <property type="project" value="TreeGrafter"/>
</dbReference>
<proteinExistence type="predicted"/>